<keyword evidence="2" id="KW-0472">Membrane</keyword>
<dbReference type="WBParaSite" id="TMUE_1000005211.1">
    <property type="protein sequence ID" value="TMUE_1000005211.1"/>
    <property type="gene ID" value="WBGene00285196"/>
</dbReference>
<keyword evidence="3" id="KW-1185">Reference proteome</keyword>
<sequence>MAGLGKANQTKHTGTLSNDSARCNYTNFTVVIISGCISVWLMFIWFVLDLIYGKEKNKGIAIGDRKKKRKKRKNRKKKTKTVNEEGPKLNLLIVRNKLRAKRGKDNTIYQEETVAEKWLENSATEATEHESTNGAAKPRSYVFTLSEDMMQKQLQTTSVTGE</sequence>
<evidence type="ECO:0000256" key="2">
    <source>
        <dbReference type="SAM" id="Phobius"/>
    </source>
</evidence>
<feature type="region of interest" description="Disordered" evidence="1">
    <location>
        <begin position="62"/>
        <end position="83"/>
    </location>
</feature>
<evidence type="ECO:0000256" key="1">
    <source>
        <dbReference type="SAM" id="MobiDB-lite"/>
    </source>
</evidence>
<organism evidence="3 4">
    <name type="scientific">Trichuris muris</name>
    <name type="common">Mouse whipworm</name>
    <dbReference type="NCBI Taxonomy" id="70415"/>
    <lineage>
        <taxon>Eukaryota</taxon>
        <taxon>Metazoa</taxon>
        <taxon>Ecdysozoa</taxon>
        <taxon>Nematoda</taxon>
        <taxon>Enoplea</taxon>
        <taxon>Dorylaimia</taxon>
        <taxon>Trichinellida</taxon>
        <taxon>Trichuridae</taxon>
        <taxon>Trichuris</taxon>
    </lineage>
</organism>
<evidence type="ECO:0000313" key="3">
    <source>
        <dbReference type="Proteomes" id="UP000046395"/>
    </source>
</evidence>
<reference evidence="4" key="1">
    <citation type="submission" date="2019-12" db="UniProtKB">
        <authorList>
            <consortium name="WormBaseParasite"/>
        </authorList>
    </citation>
    <scope>IDENTIFICATION</scope>
</reference>
<accession>A0A5S6QCX1</accession>
<evidence type="ECO:0000313" key="4">
    <source>
        <dbReference type="WBParaSite" id="TMUE_1000005211.1"/>
    </source>
</evidence>
<keyword evidence="2" id="KW-1133">Transmembrane helix</keyword>
<feature type="compositionally biased region" description="Basic residues" evidence="1">
    <location>
        <begin position="65"/>
        <end position="80"/>
    </location>
</feature>
<protein>
    <submittedName>
        <fullName evidence="4">Uncharacterized protein</fullName>
    </submittedName>
</protein>
<feature type="transmembrane region" description="Helical" evidence="2">
    <location>
        <begin position="25"/>
        <end position="48"/>
    </location>
</feature>
<dbReference type="AlphaFoldDB" id="A0A5S6QCX1"/>
<name>A0A5S6QCX1_TRIMR</name>
<keyword evidence="2" id="KW-0812">Transmembrane</keyword>
<proteinExistence type="predicted"/>
<dbReference type="Proteomes" id="UP000046395">
    <property type="component" value="Unassembled WGS sequence"/>
</dbReference>